<comment type="caution">
    <text evidence="5">The sequence shown here is derived from an EMBL/GenBank/DDBJ whole genome shotgun (WGS) entry which is preliminary data.</text>
</comment>
<dbReference type="SUPFAM" id="SSF53649">
    <property type="entry name" value="Alkaline phosphatase-like"/>
    <property type="match status" value="1"/>
</dbReference>
<dbReference type="Proteomes" id="UP001174909">
    <property type="component" value="Unassembled WGS sequence"/>
</dbReference>
<dbReference type="InterPro" id="IPR050738">
    <property type="entry name" value="Sulfatase"/>
</dbReference>
<dbReference type="InterPro" id="IPR000917">
    <property type="entry name" value="Sulfatase_N"/>
</dbReference>
<comment type="cofactor">
    <cofactor evidence="1">
        <name>Ca(2+)</name>
        <dbReference type="ChEBI" id="CHEBI:29108"/>
    </cofactor>
</comment>
<dbReference type="PANTHER" id="PTHR42693:SF53">
    <property type="entry name" value="ENDO-4-O-SULFATASE"/>
    <property type="match status" value="1"/>
</dbReference>
<sequence>MNENRKPNIVLILNDDMGFSDLGCYGGEVHTPNLDRLAAGGLRFTQFYNTARCCPSRASMLTGLNPHQTGVGHMMSDDGLEGYRGDLNDRCITIADAVRSEGYGAYMSGKWHISRHTGPDGPKHSWPCQRGFDEYYGIITGAANFWKPNTLTRNNTRIQHDELP</sequence>
<evidence type="ECO:0000259" key="4">
    <source>
        <dbReference type="Pfam" id="PF00884"/>
    </source>
</evidence>
<feature type="domain" description="Sulfatase N-terminal" evidence="4">
    <location>
        <begin position="7"/>
        <end position="154"/>
    </location>
</feature>
<protein>
    <submittedName>
        <fullName evidence="5">Arylsulfatase</fullName>
    </submittedName>
</protein>
<dbReference type="GO" id="GO:0004065">
    <property type="term" value="F:arylsulfatase activity"/>
    <property type="evidence" value="ECO:0007669"/>
    <property type="project" value="TreeGrafter"/>
</dbReference>
<dbReference type="EMBL" id="CASHTH010000553">
    <property type="protein sequence ID" value="CAI8004210.1"/>
    <property type="molecule type" value="Genomic_DNA"/>
</dbReference>
<keyword evidence="3" id="KW-0378">Hydrolase</keyword>
<evidence type="ECO:0000313" key="6">
    <source>
        <dbReference type="Proteomes" id="UP001174909"/>
    </source>
</evidence>
<evidence type="ECO:0000313" key="5">
    <source>
        <dbReference type="EMBL" id="CAI8004210.1"/>
    </source>
</evidence>
<accession>A0AA35R5S4</accession>
<proteinExistence type="inferred from homology"/>
<dbReference type="Pfam" id="PF00884">
    <property type="entry name" value="Sulfatase"/>
    <property type="match status" value="1"/>
</dbReference>
<organism evidence="5 6">
    <name type="scientific">Geodia barretti</name>
    <name type="common">Barrett's horny sponge</name>
    <dbReference type="NCBI Taxonomy" id="519541"/>
    <lineage>
        <taxon>Eukaryota</taxon>
        <taxon>Metazoa</taxon>
        <taxon>Porifera</taxon>
        <taxon>Demospongiae</taxon>
        <taxon>Heteroscleromorpha</taxon>
        <taxon>Tetractinellida</taxon>
        <taxon>Astrophorina</taxon>
        <taxon>Geodiidae</taxon>
        <taxon>Geodia</taxon>
    </lineage>
</organism>
<keyword evidence="6" id="KW-1185">Reference proteome</keyword>
<evidence type="ECO:0000256" key="3">
    <source>
        <dbReference type="ARBA" id="ARBA00022801"/>
    </source>
</evidence>
<dbReference type="InterPro" id="IPR017850">
    <property type="entry name" value="Alkaline_phosphatase_core_sf"/>
</dbReference>
<reference evidence="5" key="1">
    <citation type="submission" date="2023-03" db="EMBL/GenBank/DDBJ databases">
        <authorList>
            <person name="Steffen K."/>
            <person name="Cardenas P."/>
        </authorList>
    </citation>
    <scope>NUCLEOTIDE SEQUENCE</scope>
</reference>
<dbReference type="PANTHER" id="PTHR42693">
    <property type="entry name" value="ARYLSULFATASE FAMILY MEMBER"/>
    <property type="match status" value="1"/>
</dbReference>
<name>A0AA35R5S4_GEOBA</name>
<comment type="similarity">
    <text evidence="2">Belongs to the sulfatase family.</text>
</comment>
<gene>
    <name evidence="5" type="ORF">GBAR_LOCUS3856</name>
</gene>
<dbReference type="AlphaFoldDB" id="A0AA35R5S4"/>
<evidence type="ECO:0000256" key="1">
    <source>
        <dbReference type="ARBA" id="ARBA00001913"/>
    </source>
</evidence>
<evidence type="ECO:0000256" key="2">
    <source>
        <dbReference type="ARBA" id="ARBA00008779"/>
    </source>
</evidence>
<dbReference type="Gene3D" id="3.40.720.10">
    <property type="entry name" value="Alkaline Phosphatase, subunit A"/>
    <property type="match status" value="1"/>
</dbReference>